<dbReference type="InterPro" id="IPR017438">
    <property type="entry name" value="ATP-NAD_kinase_N"/>
</dbReference>
<dbReference type="Gene3D" id="2.60.200.40">
    <property type="match status" value="1"/>
</dbReference>
<dbReference type="GO" id="GO:0005886">
    <property type="term" value="C:plasma membrane"/>
    <property type="evidence" value="ECO:0007669"/>
    <property type="project" value="TreeGrafter"/>
</dbReference>
<keyword evidence="6 12" id="KW-0418">Kinase</keyword>
<dbReference type="GO" id="GO:0005524">
    <property type="term" value="F:ATP binding"/>
    <property type="evidence" value="ECO:0007669"/>
    <property type="project" value="UniProtKB-KW"/>
</dbReference>
<dbReference type="Proteomes" id="UP000621492">
    <property type="component" value="Unassembled WGS sequence"/>
</dbReference>
<reference evidence="12" key="1">
    <citation type="journal article" date="2014" name="Int. J. Syst. Evol. Microbiol.">
        <title>Complete genome sequence of Corynebacterium casei LMG S-19264T (=DSM 44701T), isolated from a smear-ripened cheese.</title>
        <authorList>
            <consortium name="US DOE Joint Genome Institute (JGI-PGF)"/>
            <person name="Walter F."/>
            <person name="Albersmeier A."/>
            <person name="Kalinowski J."/>
            <person name="Ruckert C."/>
        </authorList>
    </citation>
    <scope>NUCLEOTIDE SEQUENCE</scope>
    <source>
        <strain evidence="12">CGMCC 1.15454</strain>
    </source>
</reference>
<evidence type="ECO:0000313" key="13">
    <source>
        <dbReference type="Proteomes" id="UP000621492"/>
    </source>
</evidence>
<keyword evidence="10" id="KW-1208">Phospholipid metabolism</keyword>
<dbReference type="InterPro" id="IPR050187">
    <property type="entry name" value="Lipid_Phosphate_FormReg"/>
</dbReference>
<accession>A0A9W5X7D5</accession>
<dbReference type="InterPro" id="IPR001206">
    <property type="entry name" value="Diacylglycerol_kinase_cat_dom"/>
</dbReference>
<keyword evidence="9" id="KW-0594">Phospholipid biosynthesis</keyword>
<sequence>MNVFKKALFLYNGNAGSDDIEQKLSATLPILTQSVKELTVVQTKTIEEAKSCCTNVADKVDLIIILGGDGTVHECMNRIAVKEHRPAIAILPGGTCNDFSRMLNIPQNLRQAAEAIVNGEMVEIDVGESMGRYFLNFWGIGLVSETSQNIDENQKKSFGVLSYFISTLKTVNQAETFSYQIKTGDEQYTGDAVMLLVLNGKFIGTRQLPVSTIDPADGKLDVLIVKKSAIAAFRELLMMNNSNYDNEQLTAFTHFQTNELTINTDTGKEIDMDGEINGTTPAEIRLLPRHIKMVGGRGTY</sequence>
<dbReference type="RefSeq" id="WP_088051051.1">
    <property type="nucleotide sequence ID" value="NZ_BMJD01000040.1"/>
</dbReference>
<evidence type="ECO:0000256" key="2">
    <source>
        <dbReference type="ARBA" id="ARBA00005983"/>
    </source>
</evidence>
<dbReference type="InterPro" id="IPR045540">
    <property type="entry name" value="YegS/DAGK_C"/>
</dbReference>
<dbReference type="NCBIfam" id="TIGR00147">
    <property type="entry name" value="YegS/Rv2252/BmrU family lipid kinase"/>
    <property type="match status" value="1"/>
</dbReference>
<name>A0A9W5X7D5_9BACI</name>
<keyword evidence="7" id="KW-0067">ATP-binding</keyword>
<evidence type="ECO:0000256" key="5">
    <source>
        <dbReference type="ARBA" id="ARBA00022741"/>
    </source>
</evidence>
<evidence type="ECO:0000256" key="10">
    <source>
        <dbReference type="ARBA" id="ARBA00023264"/>
    </source>
</evidence>
<evidence type="ECO:0000256" key="8">
    <source>
        <dbReference type="ARBA" id="ARBA00023098"/>
    </source>
</evidence>
<dbReference type="InterPro" id="IPR016064">
    <property type="entry name" value="NAD/diacylglycerol_kinase_sf"/>
</dbReference>
<comment type="caution">
    <text evidence="12">The sequence shown here is derived from an EMBL/GenBank/DDBJ whole genome shotgun (WGS) entry which is preliminary data.</text>
</comment>
<dbReference type="Gene3D" id="3.40.50.10330">
    <property type="entry name" value="Probable inorganic polyphosphate/atp-NAD kinase, domain 1"/>
    <property type="match status" value="1"/>
</dbReference>
<dbReference type="GO" id="GO:0008654">
    <property type="term" value="P:phospholipid biosynthetic process"/>
    <property type="evidence" value="ECO:0007669"/>
    <property type="project" value="UniProtKB-KW"/>
</dbReference>
<dbReference type="GO" id="GO:0004143">
    <property type="term" value="F:ATP-dependent diacylglycerol kinase activity"/>
    <property type="evidence" value="ECO:0007669"/>
    <property type="project" value="TreeGrafter"/>
</dbReference>
<evidence type="ECO:0000256" key="3">
    <source>
        <dbReference type="ARBA" id="ARBA00022516"/>
    </source>
</evidence>
<dbReference type="SUPFAM" id="SSF111331">
    <property type="entry name" value="NAD kinase/diacylglycerol kinase-like"/>
    <property type="match status" value="1"/>
</dbReference>
<evidence type="ECO:0000256" key="4">
    <source>
        <dbReference type="ARBA" id="ARBA00022679"/>
    </source>
</evidence>
<dbReference type="Pfam" id="PF19279">
    <property type="entry name" value="YegS_C"/>
    <property type="match status" value="1"/>
</dbReference>
<evidence type="ECO:0000256" key="7">
    <source>
        <dbReference type="ARBA" id="ARBA00022840"/>
    </source>
</evidence>
<comment type="similarity">
    <text evidence="2">Belongs to the diacylglycerol/lipid kinase family.</text>
</comment>
<feature type="domain" description="DAGKc" evidence="11">
    <location>
        <begin position="2"/>
        <end position="133"/>
    </location>
</feature>
<evidence type="ECO:0000256" key="1">
    <source>
        <dbReference type="ARBA" id="ARBA00001946"/>
    </source>
</evidence>
<protein>
    <submittedName>
        <fullName evidence="12">Lipid kinase BmrU</fullName>
    </submittedName>
</protein>
<organism evidence="12 13">
    <name type="scientific">Lentibacillus populi</name>
    <dbReference type="NCBI Taxonomy" id="1827502"/>
    <lineage>
        <taxon>Bacteria</taxon>
        <taxon>Bacillati</taxon>
        <taxon>Bacillota</taxon>
        <taxon>Bacilli</taxon>
        <taxon>Bacillales</taxon>
        <taxon>Bacillaceae</taxon>
        <taxon>Lentibacillus</taxon>
    </lineage>
</organism>
<proteinExistence type="inferred from homology"/>
<dbReference type="PROSITE" id="PS50146">
    <property type="entry name" value="DAGK"/>
    <property type="match status" value="1"/>
</dbReference>
<reference evidence="12" key="2">
    <citation type="submission" date="2020-09" db="EMBL/GenBank/DDBJ databases">
        <authorList>
            <person name="Sun Q."/>
            <person name="Zhou Y."/>
        </authorList>
    </citation>
    <scope>NUCLEOTIDE SEQUENCE</scope>
    <source>
        <strain evidence="12">CGMCC 1.15454</strain>
    </source>
</reference>
<keyword evidence="8" id="KW-0443">Lipid metabolism</keyword>
<keyword evidence="5" id="KW-0547">Nucleotide-binding</keyword>
<evidence type="ECO:0000256" key="6">
    <source>
        <dbReference type="ARBA" id="ARBA00022777"/>
    </source>
</evidence>
<dbReference type="PANTHER" id="PTHR12358:SF107">
    <property type="entry name" value="LIPID KINASE BMRU-RELATED"/>
    <property type="match status" value="1"/>
</dbReference>
<evidence type="ECO:0000256" key="9">
    <source>
        <dbReference type="ARBA" id="ARBA00023209"/>
    </source>
</evidence>
<dbReference type="SMART" id="SM00046">
    <property type="entry name" value="DAGKc"/>
    <property type="match status" value="1"/>
</dbReference>
<dbReference type="InterPro" id="IPR005218">
    <property type="entry name" value="Diacylglycerol/lipid_kinase"/>
</dbReference>
<dbReference type="EMBL" id="BMJD01000040">
    <property type="protein sequence ID" value="GGB55610.1"/>
    <property type="molecule type" value="Genomic_DNA"/>
</dbReference>
<keyword evidence="4" id="KW-0808">Transferase</keyword>
<dbReference type="Pfam" id="PF00781">
    <property type="entry name" value="DAGK_cat"/>
    <property type="match status" value="1"/>
</dbReference>
<keyword evidence="3" id="KW-0444">Lipid biosynthesis</keyword>
<evidence type="ECO:0000313" key="12">
    <source>
        <dbReference type="EMBL" id="GGB55610.1"/>
    </source>
</evidence>
<dbReference type="AlphaFoldDB" id="A0A9W5X7D5"/>
<comment type="cofactor">
    <cofactor evidence="1">
        <name>Mg(2+)</name>
        <dbReference type="ChEBI" id="CHEBI:18420"/>
    </cofactor>
</comment>
<dbReference type="PANTHER" id="PTHR12358">
    <property type="entry name" value="SPHINGOSINE KINASE"/>
    <property type="match status" value="1"/>
</dbReference>
<keyword evidence="13" id="KW-1185">Reference proteome</keyword>
<gene>
    <name evidence="12" type="primary">bmrU</name>
    <name evidence="12" type="ORF">GCM10011409_36570</name>
</gene>
<evidence type="ECO:0000259" key="11">
    <source>
        <dbReference type="PROSITE" id="PS50146"/>
    </source>
</evidence>